<evidence type="ECO:0000256" key="2">
    <source>
        <dbReference type="SAM" id="MobiDB-lite"/>
    </source>
</evidence>
<evidence type="ECO:0000313" key="3">
    <source>
        <dbReference type="EMBL" id="GER25939.1"/>
    </source>
</evidence>
<sequence length="300" mass="34082">IKIPLELLTLWSHDQKGLIISGGTVILFHEPNFAVIVFTSVLLLFGGWSETNSNVQAVDNRIIQEQLNQKTLECEDLQGTISSLRQQLSSAVEQRSFCQIRRLHIERQIGKESSSQKDQNTTMLRQEQANDVEELIKKLGEVIKSKEELVARNKKLADESSYAKGLASAAAVELKALSEEVAKLMNHNERLSAELEVQKKPPAQLRSSIPTRNGGKYYSSKKQETGVLASEMKKELAVSREREHLYEAILAEKQQIEGELQRKVEESKQREAYLENELANMWILVAKRKKQSPKELKMMN</sequence>
<accession>A0A5A7NZG3</accession>
<name>A0A5A7NZG3_STRAF</name>
<dbReference type="EMBL" id="BKCP01000558">
    <property type="protein sequence ID" value="GER25939.1"/>
    <property type="molecule type" value="Genomic_DNA"/>
</dbReference>
<keyword evidence="3" id="KW-0378">Hydrolase</keyword>
<feature type="coiled-coil region" evidence="1">
    <location>
        <begin position="67"/>
        <end position="94"/>
    </location>
</feature>
<dbReference type="OrthoDB" id="1715603at2759"/>
<dbReference type="GO" id="GO:0016787">
    <property type="term" value="F:hydrolase activity"/>
    <property type="evidence" value="ECO:0007669"/>
    <property type="project" value="UniProtKB-KW"/>
</dbReference>
<organism evidence="3 4">
    <name type="scientific">Striga asiatica</name>
    <name type="common">Asiatic witchweed</name>
    <name type="synonym">Buchnera asiatica</name>
    <dbReference type="NCBI Taxonomy" id="4170"/>
    <lineage>
        <taxon>Eukaryota</taxon>
        <taxon>Viridiplantae</taxon>
        <taxon>Streptophyta</taxon>
        <taxon>Embryophyta</taxon>
        <taxon>Tracheophyta</taxon>
        <taxon>Spermatophyta</taxon>
        <taxon>Magnoliopsida</taxon>
        <taxon>eudicotyledons</taxon>
        <taxon>Gunneridae</taxon>
        <taxon>Pentapetalae</taxon>
        <taxon>asterids</taxon>
        <taxon>lamiids</taxon>
        <taxon>Lamiales</taxon>
        <taxon>Orobanchaceae</taxon>
        <taxon>Buchnereae</taxon>
        <taxon>Striga</taxon>
    </lineage>
</organism>
<evidence type="ECO:0000256" key="1">
    <source>
        <dbReference type="SAM" id="Coils"/>
    </source>
</evidence>
<protein>
    <submittedName>
        <fullName evidence="3">P-loop containing nucleoside triphosphatehydrolases superfamily protein</fullName>
    </submittedName>
</protein>
<proteinExistence type="predicted"/>
<keyword evidence="1" id="KW-0175">Coiled coil</keyword>
<feature type="non-terminal residue" evidence="3">
    <location>
        <position position="1"/>
    </location>
</feature>
<feature type="region of interest" description="Disordered" evidence="2">
    <location>
        <begin position="198"/>
        <end position="218"/>
    </location>
</feature>
<keyword evidence="4" id="KW-1185">Reference proteome</keyword>
<gene>
    <name evidence="3" type="ORF">STAS_01537</name>
</gene>
<evidence type="ECO:0000313" key="4">
    <source>
        <dbReference type="Proteomes" id="UP000325081"/>
    </source>
</evidence>
<reference evidence="4" key="1">
    <citation type="journal article" date="2019" name="Curr. Biol.">
        <title>Genome Sequence of Striga asiatica Provides Insight into the Evolution of Plant Parasitism.</title>
        <authorList>
            <person name="Yoshida S."/>
            <person name="Kim S."/>
            <person name="Wafula E.K."/>
            <person name="Tanskanen J."/>
            <person name="Kim Y.M."/>
            <person name="Honaas L."/>
            <person name="Yang Z."/>
            <person name="Spallek T."/>
            <person name="Conn C.E."/>
            <person name="Ichihashi Y."/>
            <person name="Cheong K."/>
            <person name="Cui S."/>
            <person name="Der J.P."/>
            <person name="Gundlach H."/>
            <person name="Jiao Y."/>
            <person name="Hori C."/>
            <person name="Ishida J.K."/>
            <person name="Kasahara H."/>
            <person name="Kiba T."/>
            <person name="Kim M.S."/>
            <person name="Koo N."/>
            <person name="Laohavisit A."/>
            <person name="Lee Y.H."/>
            <person name="Lumba S."/>
            <person name="McCourt P."/>
            <person name="Mortimer J.C."/>
            <person name="Mutuku J.M."/>
            <person name="Nomura T."/>
            <person name="Sasaki-Sekimoto Y."/>
            <person name="Seto Y."/>
            <person name="Wang Y."/>
            <person name="Wakatake T."/>
            <person name="Sakakibara H."/>
            <person name="Demura T."/>
            <person name="Yamaguchi S."/>
            <person name="Yoneyama K."/>
            <person name="Manabe R.I."/>
            <person name="Nelson D.C."/>
            <person name="Schulman A.H."/>
            <person name="Timko M.P."/>
            <person name="dePamphilis C.W."/>
            <person name="Choi D."/>
            <person name="Shirasu K."/>
        </authorList>
    </citation>
    <scope>NUCLEOTIDE SEQUENCE [LARGE SCALE GENOMIC DNA]</scope>
    <source>
        <strain evidence="4">cv. UVA1</strain>
    </source>
</reference>
<dbReference type="AlphaFoldDB" id="A0A5A7NZG3"/>
<comment type="caution">
    <text evidence="3">The sequence shown here is derived from an EMBL/GenBank/DDBJ whole genome shotgun (WGS) entry which is preliminary data.</text>
</comment>
<dbReference type="Proteomes" id="UP000325081">
    <property type="component" value="Unassembled WGS sequence"/>
</dbReference>